<protein>
    <submittedName>
        <fullName evidence="3">P-type conjugative transfer protein VirB9</fullName>
    </submittedName>
</protein>
<evidence type="ECO:0000313" key="3">
    <source>
        <dbReference type="EMBL" id="TWO29137.1"/>
    </source>
</evidence>
<dbReference type="InterPro" id="IPR038161">
    <property type="entry name" value="VirB9/CagX/TrbG_C_sf"/>
</dbReference>
<dbReference type="InterPro" id="IPR033645">
    <property type="entry name" value="VirB9/CagX/TrbG_C"/>
</dbReference>
<evidence type="ECO:0000256" key="2">
    <source>
        <dbReference type="ARBA" id="ARBA00022729"/>
    </source>
</evidence>
<reference evidence="3 4" key="1">
    <citation type="submission" date="2019-07" db="EMBL/GenBank/DDBJ databases">
        <title>Rapid identification of Enteric Bacteria from Whole Genome Sequences (WGS) using Average Nucleotide Identity (ANI).</title>
        <authorList>
            <person name="Lane C."/>
        </authorList>
    </citation>
    <scope>NUCLEOTIDE SEQUENCE [LARGE SCALE GENOMIC DNA]</scope>
    <source>
        <strain evidence="3 4">2013D-9588</strain>
    </source>
</reference>
<dbReference type="InterPro" id="IPR010258">
    <property type="entry name" value="Conjugal_tfr_TrbG/VirB9/CagX"/>
</dbReference>
<name>A0ABY3G957_9BACT</name>
<dbReference type="EMBL" id="VOAV01000018">
    <property type="protein sequence ID" value="TWO29137.1"/>
    <property type="molecule type" value="Genomic_DNA"/>
</dbReference>
<comment type="similarity">
    <text evidence="1">Belongs to the TrbG/VirB9 family.</text>
</comment>
<comment type="caution">
    <text evidence="3">The sequence shown here is derived from an EMBL/GenBank/DDBJ whole genome shotgun (WGS) entry which is preliminary data.</text>
</comment>
<keyword evidence="2" id="KW-0732">Signal</keyword>
<evidence type="ECO:0000256" key="1">
    <source>
        <dbReference type="ARBA" id="ARBA00006135"/>
    </source>
</evidence>
<keyword evidence="4" id="KW-1185">Reference proteome</keyword>
<accession>A0ABY3G957</accession>
<gene>
    <name evidence="3" type="ORF">XK09_03995</name>
</gene>
<proteinExistence type="inferred from homology"/>
<dbReference type="Proteomes" id="UP000321599">
    <property type="component" value="Unassembled WGS sequence"/>
</dbReference>
<organism evidence="3 4">
    <name type="scientific">Campylobacter lanienae</name>
    <dbReference type="NCBI Taxonomy" id="75658"/>
    <lineage>
        <taxon>Bacteria</taxon>
        <taxon>Pseudomonadati</taxon>
        <taxon>Campylobacterota</taxon>
        <taxon>Epsilonproteobacteria</taxon>
        <taxon>Campylobacterales</taxon>
        <taxon>Campylobacteraceae</taxon>
        <taxon>Campylobacter</taxon>
    </lineage>
</organism>
<evidence type="ECO:0000313" key="4">
    <source>
        <dbReference type="Proteomes" id="UP000321599"/>
    </source>
</evidence>
<dbReference type="Gene3D" id="2.60.40.2500">
    <property type="match status" value="1"/>
</dbReference>
<dbReference type="RefSeq" id="WP_096022169.1">
    <property type="nucleotide sequence ID" value="NZ_CAKOEJ010000024.1"/>
</dbReference>
<sequence>MKKFIILAFCISIAFGLALPKNSKYDNRINHINYNGENVTLIKSSVGYVTMLEFANDERSINIVTGFSDGWEILAKENFVFLKPKSYAVKQNEQTLTDENGRKIKLDSFIHPTSEMKKWKTNLIITTNKRIYSFDLVLVDNNESFNYQVSFRYPQDEILKKEEEKKKAELAQLKADEKAKKIAEKNRIENELNRVNIPRNYDFVMHINKTSENIAPNYAYDDGVFTYIGFDNTKTMPSVFLFDEINGETMANTHIEKQGNYEVLVIHQIAKDLFLRSGDKLVGVKNNGYAKNPLEKTFTTKSKNVIRKVKDE</sequence>
<dbReference type="CDD" id="cd06911">
    <property type="entry name" value="VirB9_CagX_TrbG"/>
    <property type="match status" value="1"/>
</dbReference>
<dbReference type="Pfam" id="PF03524">
    <property type="entry name" value="CagX"/>
    <property type="match status" value="1"/>
</dbReference>